<dbReference type="Pfam" id="PF02652">
    <property type="entry name" value="Lactate_perm"/>
    <property type="match status" value="1"/>
</dbReference>
<dbReference type="GO" id="GO:0005886">
    <property type="term" value="C:plasma membrane"/>
    <property type="evidence" value="ECO:0007669"/>
    <property type="project" value="UniProtKB-SubCell"/>
</dbReference>
<feature type="transmembrane region" description="Helical" evidence="8">
    <location>
        <begin position="193"/>
        <end position="220"/>
    </location>
</feature>
<evidence type="ECO:0000313" key="9">
    <source>
        <dbReference type="EMBL" id="TWT98717.1"/>
    </source>
</evidence>
<feature type="transmembrane region" description="Helical" evidence="8">
    <location>
        <begin position="97"/>
        <end position="116"/>
    </location>
</feature>
<feature type="transmembrane region" description="Helical" evidence="8">
    <location>
        <begin position="368"/>
        <end position="388"/>
    </location>
</feature>
<feature type="transmembrane region" description="Helical" evidence="8">
    <location>
        <begin position="319"/>
        <end position="339"/>
    </location>
</feature>
<organism evidence="9 10">
    <name type="scientific">Neorhodopirellula pilleata</name>
    <dbReference type="NCBI Taxonomy" id="2714738"/>
    <lineage>
        <taxon>Bacteria</taxon>
        <taxon>Pseudomonadati</taxon>
        <taxon>Planctomycetota</taxon>
        <taxon>Planctomycetia</taxon>
        <taxon>Pirellulales</taxon>
        <taxon>Pirellulaceae</taxon>
        <taxon>Neorhodopirellula</taxon>
    </lineage>
</organism>
<comment type="similarity">
    <text evidence="2 8">Belongs to the lactate permease family.</text>
</comment>
<comment type="caution">
    <text evidence="9">The sequence shown here is derived from an EMBL/GenBank/DDBJ whole genome shotgun (WGS) entry which is preliminary data.</text>
</comment>
<sequence>MALVALSPIILVGVLLVGLRWPASKAMPVALIVTIALSLAVWSVPPIQVAAAGAKGVLIAISLLFIVFGAILLLETLNASGAMGTIRSSFSNVSDDARVQVIIIAWLFGSFIEGAAGFGTPAAVCVPLLVGLGFPPLAAVTCGMIIQSTPVSFGAVGTPILIGVDKGLSGSEAVNRFASQNDLLPWDHLLQHIAIKVAILHAAAGLLIPLFIVCVLTKSFGTNRSLVEGLRVWRFALFSSLSMTVPYVLTAVYLGPEFPSLIGAMVGLAIVTTAAKRGWMLPVDEPSWTFARSNTWPDSWKGKVVFNENQEVSRRLPTWLAWTPYLMVAILLLTTRLVMPLTDAMRSVGFDFDQIFGCDSVSVRIEPLYLPGTIFVLVSVVTVFMHRVSVADARAAWQRSFRVISLASVPLLFAVPMVQVFIHSDNGGDGSLAKMPIVLATSAGDLLGSAWPLIAPLIGGLGAFVAGSNTFSNMMFSEFQFTVAQQIGTDPTWGVALQAVGGAAGNMICVHNVVAACAVVGLLGHEGLVLRRTIVAFGYYVLLTGGIGWLIG</sequence>
<evidence type="ECO:0000256" key="3">
    <source>
        <dbReference type="ARBA" id="ARBA00022448"/>
    </source>
</evidence>
<protein>
    <recommendedName>
        <fullName evidence="8">L-lactate permease</fullName>
    </recommendedName>
</protein>
<evidence type="ECO:0000256" key="8">
    <source>
        <dbReference type="RuleBase" id="RU365092"/>
    </source>
</evidence>
<evidence type="ECO:0000256" key="2">
    <source>
        <dbReference type="ARBA" id="ARBA00010100"/>
    </source>
</evidence>
<feature type="transmembrane region" description="Helical" evidence="8">
    <location>
        <begin position="26"/>
        <end position="44"/>
    </location>
</feature>
<proteinExistence type="inferred from homology"/>
<gene>
    <name evidence="9" type="primary">lutP</name>
    <name evidence="9" type="ORF">Pla100_18820</name>
</gene>
<feature type="transmembrane region" description="Helical" evidence="8">
    <location>
        <begin position="123"/>
        <end position="146"/>
    </location>
</feature>
<keyword evidence="6 8" id="KW-1133">Transmembrane helix</keyword>
<feature type="transmembrane region" description="Helical" evidence="8">
    <location>
        <begin position="533"/>
        <end position="551"/>
    </location>
</feature>
<dbReference type="Proteomes" id="UP000316213">
    <property type="component" value="Unassembled WGS sequence"/>
</dbReference>
<keyword evidence="4 8" id="KW-1003">Cell membrane</keyword>
<feature type="transmembrane region" description="Helical" evidence="8">
    <location>
        <begin position="258"/>
        <end position="275"/>
    </location>
</feature>
<dbReference type="EMBL" id="SJPM01000003">
    <property type="protein sequence ID" value="TWT98717.1"/>
    <property type="molecule type" value="Genomic_DNA"/>
</dbReference>
<dbReference type="GO" id="GO:0015295">
    <property type="term" value="F:solute:proton symporter activity"/>
    <property type="evidence" value="ECO:0007669"/>
    <property type="project" value="TreeGrafter"/>
</dbReference>
<dbReference type="AlphaFoldDB" id="A0A5C6AGZ9"/>
<dbReference type="InterPro" id="IPR003804">
    <property type="entry name" value="Lactate_perm"/>
</dbReference>
<evidence type="ECO:0000256" key="6">
    <source>
        <dbReference type="ARBA" id="ARBA00022989"/>
    </source>
</evidence>
<feature type="transmembrane region" description="Helical" evidence="8">
    <location>
        <begin position="232"/>
        <end position="252"/>
    </location>
</feature>
<keyword evidence="7 8" id="KW-0472">Membrane</keyword>
<dbReference type="PANTHER" id="PTHR30003">
    <property type="entry name" value="L-LACTATE PERMEASE"/>
    <property type="match status" value="1"/>
</dbReference>
<dbReference type="PANTHER" id="PTHR30003:SF0">
    <property type="entry name" value="GLYCOLATE PERMEASE GLCA-RELATED"/>
    <property type="match status" value="1"/>
</dbReference>
<evidence type="ECO:0000256" key="4">
    <source>
        <dbReference type="ARBA" id="ARBA00022475"/>
    </source>
</evidence>
<evidence type="ECO:0000256" key="5">
    <source>
        <dbReference type="ARBA" id="ARBA00022692"/>
    </source>
</evidence>
<keyword evidence="5 8" id="KW-0812">Transmembrane</keyword>
<feature type="transmembrane region" description="Helical" evidence="8">
    <location>
        <begin position="400"/>
        <end position="422"/>
    </location>
</feature>
<reference evidence="9 10" key="1">
    <citation type="submission" date="2019-02" db="EMBL/GenBank/DDBJ databases">
        <title>Deep-cultivation of Planctomycetes and their phenomic and genomic characterization uncovers novel biology.</title>
        <authorList>
            <person name="Wiegand S."/>
            <person name="Jogler M."/>
            <person name="Boedeker C."/>
            <person name="Pinto D."/>
            <person name="Vollmers J."/>
            <person name="Rivas-Marin E."/>
            <person name="Kohn T."/>
            <person name="Peeters S.H."/>
            <person name="Heuer A."/>
            <person name="Rast P."/>
            <person name="Oberbeckmann S."/>
            <person name="Bunk B."/>
            <person name="Jeske O."/>
            <person name="Meyerdierks A."/>
            <person name="Storesund J.E."/>
            <person name="Kallscheuer N."/>
            <person name="Luecker S."/>
            <person name="Lage O.M."/>
            <person name="Pohl T."/>
            <person name="Merkel B.J."/>
            <person name="Hornburger P."/>
            <person name="Mueller R.-W."/>
            <person name="Bruemmer F."/>
            <person name="Labrenz M."/>
            <person name="Spormann A.M."/>
            <person name="Op Den Camp H."/>
            <person name="Overmann J."/>
            <person name="Amann R."/>
            <person name="Jetten M.S.M."/>
            <person name="Mascher T."/>
            <person name="Medema M.H."/>
            <person name="Devos D.P."/>
            <person name="Kaster A.-K."/>
            <person name="Ovreas L."/>
            <person name="Rohde M."/>
            <person name="Galperin M.Y."/>
            <person name="Jogler C."/>
        </authorList>
    </citation>
    <scope>NUCLEOTIDE SEQUENCE [LARGE SCALE GENOMIC DNA]</scope>
    <source>
        <strain evidence="9 10">Pla100</strain>
    </source>
</reference>
<name>A0A5C6AGZ9_9BACT</name>
<keyword evidence="10" id="KW-1185">Reference proteome</keyword>
<keyword evidence="3 8" id="KW-0813">Transport</keyword>
<evidence type="ECO:0000313" key="10">
    <source>
        <dbReference type="Proteomes" id="UP000316213"/>
    </source>
</evidence>
<feature type="transmembrane region" description="Helical" evidence="8">
    <location>
        <begin position="450"/>
        <end position="471"/>
    </location>
</feature>
<accession>A0A5C6AGZ9</accession>
<comment type="subcellular location">
    <subcellularLocation>
        <location evidence="1 8">Cell membrane</location>
        <topology evidence="1 8">Multi-pass membrane protein</topology>
    </subcellularLocation>
</comment>
<comment type="function">
    <text evidence="8">Uptake of L-lactate across the membrane. Can also transport D-lactate and glycolate.</text>
</comment>
<evidence type="ECO:0000256" key="7">
    <source>
        <dbReference type="ARBA" id="ARBA00023136"/>
    </source>
</evidence>
<feature type="transmembrane region" description="Helical" evidence="8">
    <location>
        <begin position="56"/>
        <end position="77"/>
    </location>
</feature>
<evidence type="ECO:0000256" key="1">
    <source>
        <dbReference type="ARBA" id="ARBA00004651"/>
    </source>
</evidence>
<dbReference type="GO" id="GO:0015129">
    <property type="term" value="F:lactate transmembrane transporter activity"/>
    <property type="evidence" value="ECO:0007669"/>
    <property type="project" value="UniProtKB-UniRule"/>
</dbReference>